<dbReference type="Proteomes" id="UP000469949">
    <property type="component" value="Unassembled WGS sequence"/>
</dbReference>
<dbReference type="AlphaFoldDB" id="A0A833J3G5"/>
<accession>A0A833J3G5</accession>
<protein>
    <submittedName>
        <fullName evidence="2">Uncharacterized protein</fullName>
    </submittedName>
</protein>
<proteinExistence type="predicted"/>
<gene>
    <name evidence="2" type="ORF">F8B43_4240</name>
</gene>
<evidence type="ECO:0000313" key="3">
    <source>
        <dbReference type="Proteomes" id="UP000469949"/>
    </source>
</evidence>
<comment type="caution">
    <text evidence="2">The sequence shown here is derived from an EMBL/GenBank/DDBJ whole genome shotgun (WGS) entry which is preliminary data.</text>
</comment>
<reference evidence="2 3" key="1">
    <citation type="submission" date="2019-10" db="EMBL/GenBank/DDBJ databases">
        <title>Draft Genome Sequence of the Caffeine Degrading Methylotroph Methylorubrum populi PINKEL.</title>
        <authorList>
            <person name="Dawson S.C."/>
            <person name="Zhang X."/>
            <person name="Wright M.E."/>
            <person name="Sharma G."/>
            <person name="Langner J.T."/>
            <person name="Ditty J.L."/>
            <person name="Subuyuj G.A."/>
        </authorList>
    </citation>
    <scope>NUCLEOTIDE SEQUENCE [LARGE SCALE GENOMIC DNA]</scope>
    <source>
        <strain evidence="2 3">Pinkel</strain>
    </source>
</reference>
<dbReference type="EMBL" id="WEKV01000018">
    <property type="protein sequence ID" value="KAB7782946.1"/>
    <property type="molecule type" value="Genomic_DNA"/>
</dbReference>
<organism evidence="2 3">
    <name type="scientific">Methylorubrum populi</name>
    <dbReference type="NCBI Taxonomy" id="223967"/>
    <lineage>
        <taxon>Bacteria</taxon>
        <taxon>Pseudomonadati</taxon>
        <taxon>Pseudomonadota</taxon>
        <taxon>Alphaproteobacteria</taxon>
        <taxon>Hyphomicrobiales</taxon>
        <taxon>Methylobacteriaceae</taxon>
        <taxon>Methylorubrum</taxon>
    </lineage>
</organism>
<evidence type="ECO:0000256" key="1">
    <source>
        <dbReference type="SAM" id="MobiDB-lite"/>
    </source>
</evidence>
<sequence>MTKASAQGEGSRPDPARSALMGSQASDGHGGMCRPPGPHR</sequence>
<evidence type="ECO:0000313" key="2">
    <source>
        <dbReference type="EMBL" id="KAB7782946.1"/>
    </source>
</evidence>
<feature type="region of interest" description="Disordered" evidence="1">
    <location>
        <begin position="1"/>
        <end position="40"/>
    </location>
</feature>
<name>A0A833J3G5_9HYPH</name>